<evidence type="ECO:0000256" key="6">
    <source>
        <dbReference type="HAMAP-Rule" id="MF_00735"/>
    </source>
</evidence>
<comment type="subcellular location">
    <subcellularLocation>
        <location evidence="6">Cytoplasm</location>
    </subcellularLocation>
</comment>
<dbReference type="SUPFAM" id="SSF53335">
    <property type="entry name" value="S-adenosyl-L-methionine-dependent methyltransferases"/>
    <property type="match status" value="1"/>
</dbReference>
<dbReference type="InterPro" id="IPR029063">
    <property type="entry name" value="SAM-dependent_MTases_sf"/>
</dbReference>
<reference evidence="8" key="1">
    <citation type="journal article" date="2019" name="Int. J. Syst. Evol. Microbiol.">
        <title>The Global Catalogue of Microorganisms (GCM) 10K type strain sequencing project: providing services to taxonomists for standard genome sequencing and annotation.</title>
        <authorList>
            <consortium name="The Broad Institute Genomics Platform"/>
            <consortium name="The Broad Institute Genome Sequencing Center for Infectious Disease"/>
            <person name="Wu L."/>
            <person name="Ma J."/>
        </authorList>
    </citation>
    <scope>NUCLEOTIDE SEQUENCE [LARGE SCALE GENOMIC DNA]</scope>
    <source>
        <strain evidence="8">JCM 17551</strain>
    </source>
</reference>
<evidence type="ECO:0000256" key="2">
    <source>
        <dbReference type="ARBA" id="ARBA00022490"/>
    </source>
</evidence>
<dbReference type="Gene3D" id="3.40.50.150">
    <property type="entry name" value="Vaccinia Virus protein VP39"/>
    <property type="match status" value="1"/>
</dbReference>
<dbReference type="GO" id="GO:0008168">
    <property type="term" value="F:methyltransferase activity"/>
    <property type="evidence" value="ECO:0007669"/>
    <property type="project" value="UniProtKB-KW"/>
</dbReference>
<dbReference type="InterPro" id="IPR004498">
    <property type="entry name" value="Ribosomal_PrmA_MeTrfase"/>
</dbReference>
<dbReference type="RefSeq" id="WP_344799431.1">
    <property type="nucleotide sequence ID" value="NZ_BAABBN010000007.1"/>
</dbReference>
<keyword evidence="7" id="KW-0689">Ribosomal protein</keyword>
<name>A0ABP7MWU0_9GAMM</name>
<dbReference type="PANTHER" id="PTHR43648">
    <property type="entry name" value="ELECTRON TRANSFER FLAVOPROTEIN BETA SUBUNIT LYSINE METHYLTRANSFERASE"/>
    <property type="match status" value="1"/>
</dbReference>
<dbReference type="PIRSF" id="PIRSF000401">
    <property type="entry name" value="RPL11_MTase"/>
    <property type="match status" value="1"/>
</dbReference>
<evidence type="ECO:0000256" key="3">
    <source>
        <dbReference type="ARBA" id="ARBA00022603"/>
    </source>
</evidence>
<comment type="caution">
    <text evidence="7">The sequence shown here is derived from an EMBL/GenBank/DDBJ whole genome shotgun (WGS) entry which is preliminary data.</text>
</comment>
<dbReference type="GO" id="GO:0005840">
    <property type="term" value="C:ribosome"/>
    <property type="evidence" value="ECO:0007669"/>
    <property type="project" value="UniProtKB-KW"/>
</dbReference>
<dbReference type="GO" id="GO:0032259">
    <property type="term" value="P:methylation"/>
    <property type="evidence" value="ECO:0007669"/>
    <property type="project" value="UniProtKB-KW"/>
</dbReference>
<dbReference type="NCBIfam" id="TIGR00406">
    <property type="entry name" value="prmA"/>
    <property type="match status" value="1"/>
</dbReference>
<evidence type="ECO:0000313" key="7">
    <source>
        <dbReference type="EMBL" id="GAA3931591.1"/>
    </source>
</evidence>
<keyword evidence="7" id="KW-0687">Ribonucleoprotein</keyword>
<feature type="binding site" evidence="6">
    <location>
        <position position="231"/>
    </location>
    <ligand>
        <name>S-adenosyl-L-methionine</name>
        <dbReference type="ChEBI" id="CHEBI:59789"/>
    </ligand>
</feature>
<keyword evidence="2 6" id="KW-0963">Cytoplasm</keyword>
<dbReference type="Proteomes" id="UP001501565">
    <property type="component" value="Unassembled WGS sequence"/>
</dbReference>
<sequence length="294" mass="32602">MSWLQIKITTQAESAEALEDFLLEIGASSITLEDPEDQPIYEPLPGETPLWKSTRVVGLFTEDFAIDHIVKEVQAFANQQQIPNEITSETVEDQDWERAWMDDFKPIQCGERLWICPSWHEPPNKNDVNMILDPGLAFGTGTHPTTFQCLQYLDGLPLTNAKVLDYGCGSGILAIAALLLGAQDAIGVDIDPQALIATTNNMERNSLERNRIELFLPEEFQGCQADVTVANILAGPLVELAPVISSNTKSGGYLALSGILSDQANEVYETYSQYFDLNPIQQKEDWVLITGKKK</sequence>
<feature type="binding site" evidence="6">
    <location>
        <position position="189"/>
    </location>
    <ligand>
        <name>S-adenosyl-L-methionine</name>
        <dbReference type="ChEBI" id="CHEBI:59789"/>
    </ligand>
</feature>
<dbReference type="HAMAP" id="MF_00735">
    <property type="entry name" value="Methyltr_PrmA"/>
    <property type="match status" value="1"/>
</dbReference>
<gene>
    <name evidence="6 7" type="primary">prmA</name>
    <name evidence="7" type="ORF">GCM10022277_30530</name>
</gene>
<protein>
    <recommendedName>
        <fullName evidence="6">Ribosomal protein L11 methyltransferase</fullName>
        <shortName evidence="6">L11 Mtase</shortName>
        <ecNumber evidence="6">2.1.1.-</ecNumber>
    </recommendedName>
</protein>
<organism evidence="7 8">
    <name type="scientific">Litoribacillus peritrichatus</name>
    <dbReference type="NCBI Taxonomy" id="718191"/>
    <lineage>
        <taxon>Bacteria</taxon>
        <taxon>Pseudomonadati</taxon>
        <taxon>Pseudomonadota</taxon>
        <taxon>Gammaproteobacteria</taxon>
        <taxon>Oceanospirillales</taxon>
        <taxon>Oceanospirillaceae</taxon>
        <taxon>Litoribacillus</taxon>
    </lineage>
</organism>
<dbReference type="EMBL" id="BAABBN010000007">
    <property type="protein sequence ID" value="GAA3931591.1"/>
    <property type="molecule type" value="Genomic_DNA"/>
</dbReference>
<comment type="similarity">
    <text evidence="1 6">Belongs to the methyltransferase superfamily. PrmA family.</text>
</comment>
<feature type="binding site" evidence="6">
    <location>
        <position position="167"/>
    </location>
    <ligand>
        <name>S-adenosyl-L-methionine</name>
        <dbReference type="ChEBI" id="CHEBI:59789"/>
    </ligand>
</feature>
<proteinExistence type="inferred from homology"/>
<keyword evidence="5 6" id="KW-0949">S-adenosyl-L-methionine</keyword>
<dbReference type="EC" id="2.1.1.-" evidence="6"/>
<keyword evidence="4 6" id="KW-0808">Transferase</keyword>
<evidence type="ECO:0000256" key="4">
    <source>
        <dbReference type="ARBA" id="ARBA00022679"/>
    </source>
</evidence>
<dbReference type="Pfam" id="PF06325">
    <property type="entry name" value="PrmA"/>
    <property type="match status" value="1"/>
</dbReference>
<dbReference type="InterPro" id="IPR050078">
    <property type="entry name" value="Ribosomal_L11_MeTrfase_PrmA"/>
</dbReference>
<evidence type="ECO:0000256" key="1">
    <source>
        <dbReference type="ARBA" id="ARBA00009741"/>
    </source>
</evidence>
<accession>A0ABP7MWU0</accession>
<keyword evidence="3 6" id="KW-0489">Methyltransferase</keyword>
<comment type="function">
    <text evidence="6">Methylates ribosomal protein L11.</text>
</comment>
<evidence type="ECO:0000313" key="8">
    <source>
        <dbReference type="Proteomes" id="UP001501565"/>
    </source>
</evidence>
<feature type="binding site" evidence="6">
    <location>
        <position position="146"/>
    </location>
    <ligand>
        <name>S-adenosyl-L-methionine</name>
        <dbReference type="ChEBI" id="CHEBI:59789"/>
    </ligand>
</feature>
<evidence type="ECO:0000256" key="5">
    <source>
        <dbReference type="ARBA" id="ARBA00022691"/>
    </source>
</evidence>
<dbReference type="PANTHER" id="PTHR43648:SF1">
    <property type="entry name" value="ELECTRON TRANSFER FLAVOPROTEIN BETA SUBUNIT LYSINE METHYLTRANSFERASE"/>
    <property type="match status" value="1"/>
</dbReference>
<keyword evidence="8" id="KW-1185">Reference proteome</keyword>
<comment type="catalytic activity">
    <reaction evidence="6">
        <text>L-lysyl-[protein] + 3 S-adenosyl-L-methionine = N(6),N(6),N(6)-trimethyl-L-lysyl-[protein] + 3 S-adenosyl-L-homocysteine + 3 H(+)</text>
        <dbReference type="Rhea" id="RHEA:54192"/>
        <dbReference type="Rhea" id="RHEA-COMP:9752"/>
        <dbReference type="Rhea" id="RHEA-COMP:13826"/>
        <dbReference type="ChEBI" id="CHEBI:15378"/>
        <dbReference type="ChEBI" id="CHEBI:29969"/>
        <dbReference type="ChEBI" id="CHEBI:57856"/>
        <dbReference type="ChEBI" id="CHEBI:59789"/>
        <dbReference type="ChEBI" id="CHEBI:61961"/>
    </reaction>
</comment>